<name>A0A502C9M1_9SPHN</name>
<reference evidence="2 3" key="1">
    <citation type="journal article" date="2019" name="Environ. Microbiol.">
        <title>Species interactions and distinct microbial communities in high Arctic permafrost affected cryosols are associated with the CH4 and CO2 gas fluxes.</title>
        <authorList>
            <person name="Altshuler I."/>
            <person name="Hamel J."/>
            <person name="Turney S."/>
            <person name="Magnuson E."/>
            <person name="Levesque R."/>
            <person name="Greer C."/>
            <person name="Whyte L.G."/>
        </authorList>
    </citation>
    <scope>NUCLEOTIDE SEQUENCE [LARGE SCALE GENOMIC DNA]</scope>
    <source>
        <strain evidence="2 3">S5.1</strain>
    </source>
</reference>
<dbReference type="Gene3D" id="1.20.58.1000">
    <property type="entry name" value="Metal-sensitive repressor, helix protomer"/>
    <property type="match status" value="1"/>
</dbReference>
<evidence type="ECO:0000256" key="1">
    <source>
        <dbReference type="ARBA" id="ARBA00005260"/>
    </source>
</evidence>
<dbReference type="OrthoDB" id="9811244at2"/>
<dbReference type="InterPro" id="IPR038390">
    <property type="entry name" value="Metal_Tscrpt_repr_sf"/>
</dbReference>
<sequence>MSHASDPQVRRGLKQAYGHLASILPMLDENRSCLELAQQLQAVESTIRTVKRALIHDHMEHCLADTVGDGAMTTEQALREFKALTKYL</sequence>
<keyword evidence="3" id="KW-1185">Reference proteome</keyword>
<proteinExistence type="inferred from homology"/>
<dbReference type="GO" id="GO:0003677">
    <property type="term" value="F:DNA binding"/>
    <property type="evidence" value="ECO:0007669"/>
    <property type="project" value="InterPro"/>
</dbReference>
<dbReference type="InterPro" id="IPR003735">
    <property type="entry name" value="Metal_Tscrpt_repr"/>
</dbReference>
<evidence type="ECO:0000313" key="3">
    <source>
        <dbReference type="Proteomes" id="UP000318413"/>
    </source>
</evidence>
<evidence type="ECO:0000313" key="2">
    <source>
        <dbReference type="EMBL" id="TPG08436.1"/>
    </source>
</evidence>
<accession>A0A502C9M1</accession>
<dbReference type="PANTHER" id="PTHR33677">
    <property type="entry name" value="TRANSCRIPTIONAL REPRESSOR FRMR-RELATED"/>
    <property type="match status" value="1"/>
</dbReference>
<organism evidence="2 3">
    <name type="scientific">Sphingomonas oligophenolica</name>
    <dbReference type="NCBI Taxonomy" id="301154"/>
    <lineage>
        <taxon>Bacteria</taxon>
        <taxon>Pseudomonadati</taxon>
        <taxon>Pseudomonadota</taxon>
        <taxon>Alphaproteobacteria</taxon>
        <taxon>Sphingomonadales</taxon>
        <taxon>Sphingomonadaceae</taxon>
        <taxon>Sphingomonas</taxon>
    </lineage>
</organism>
<dbReference type="AlphaFoldDB" id="A0A502C9M1"/>
<protein>
    <submittedName>
        <fullName evidence="2">Nickel resistance protein</fullName>
    </submittedName>
</protein>
<dbReference type="GO" id="GO:0046872">
    <property type="term" value="F:metal ion binding"/>
    <property type="evidence" value="ECO:0007669"/>
    <property type="project" value="InterPro"/>
</dbReference>
<comment type="caution">
    <text evidence="2">The sequence shown here is derived from an EMBL/GenBank/DDBJ whole genome shotgun (WGS) entry which is preliminary data.</text>
</comment>
<dbReference type="Proteomes" id="UP000318413">
    <property type="component" value="Unassembled WGS sequence"/>
</dbReference>
<dbReference type="Pfam" id="PF02583">
    <property type="entry name" value="Trns_repr_metal"/>
    <property type="match status" value="1"/>
</dbReference>
<gene>
    <name evidence="2" type="ORF">EAH84_14065</name>
</gene>
<dbReference type="GO" id="GO:0045892">
    <property type="term" value="P:negative regulation of DNA-templated transcription"/>
    <property type="evidence" value="ECO:0007669"/>
    <property type="project" value="UniProtKB-ARBA"/>
</dbReference>
<dbReference type="EMBL" id="RCZK01000016">
    <property type="protein sequence ID" value="TPG08436.1"/>
    <property type="molecule type" value="Genomic_DNA"/>
</dbReference>
<comment type="similarity">
    <text evidence="1">Belongs to the FrmR/RcnR family.</text>
</comment>